<dbReference type="Proteomes" id="UP000188184">
    <property type="component" value="Chromosome"/>
</dbReference>
<reference evidence="1 2" key="1">
    <citation type="submission" date="2017-02" db="EMBL/GenBank/DDBJ databases">
        <title>The complete genomic sequence of a novel cold adapted crude oil-degrading bacterium Planococcus qaidamina Y42.</title>
        <authorList>
            <person name="Yang R."/>
        </authorList>
    </citation>
    <scope>NUCLEOTIDE SEQUENCE [LARGE SCALE GENOMIC DNA]</scope>
    <source>
        <strain evidence="1 2">Y42</strain>
    </source>
</reference>
<keyword evidence="2" id="KW-1185">Reference proteome</keyword>
<name>A0A1Q2KYP5_9BACL</name>
<protein>
    <recommendedName>
        <fullName evidence="3">Carboxypeptidase regulatory-like domain-containing protein</fullName>
    </recommendedName>
</protein>
<dbReference type="InterPro" id="IPR008969">
    <property type="entry name" value="CarboxyPept-like_regulatory"/>
</dbReference>
<proteinExistence type="predicted"/>
<dbReference type="AlphaFoldDB" id="A0A1Q2KYP5"/>
<organism evidence="1 2">
    <name type="scientific">Planococcus lenghuensis</name>
    <dbReference type="NCBI Taxonomy" id="2213202"/>
    <lineage>
        <taxon>Bacteria</taxon>
        <taxon>Bacillati</taxon>
        <taxon>Bacillota</taxon>
        <taxon>Bacilli</taxon>
        <taxon>Bacillales</taxon>
        <taxon>Caryophanaceae</taxon>
        <taxon>Planococcus</taxon>
    </lineage>
</organism>
<gene>
    <name evidence="1" type="ORF">B0X71_09810</name>
</gene>
<evidence type="ECO:0000313" key="2">
    <source>
        <dbReference type="Proteomes" id="UP000188184"/>
    </source>
</evidence>
<dbReference type="KEGG" id="pmar:B0X71_09810"/>
<accession>A0A1Q2KYP5</accession>
<dbReference type="SUPFAM" id="SSF49464">
    <property type="entry name" value="Carboxypeptidase regulatory domain-like"/>
    <property type="match status" value="2"/>
</dbReference>
<dbReference type="EMBL" id="CP019640">
    <property type="protein sequence ID" value="AQQ53345.1"/>
    <property type="molecule type" value="Genomic_DNA"/>
</dbReference>
<sequence>MHLIGDDYYWKSSRIKIPFSEEVPQYENHPIIPVAQGAHALFPVSGRYVVDGAGVPSWWDAEDQTGLLRDLTETDFNQRPIDNLHGRNILLPNSSDVNSNNFNHYSLQKLDLTQTSHNDFSALSFSGAWVDVPSLGNAKFPPFTDKEKSVTQWVDGADTSWDMNRFLEGSETRESINDINEYLNRYIQTGTSKVNGVIRDAITEEAIENADIQGFNEDRTPMGNQIRSNSDGVYTLSLPAGEGLNLVITKAGYIPLEYQGLSLAENEEKFLETLLQIPSEYENLRDGILKGNVIQADTGRAISDAEIVLRKNFNAKTGNSIARAISNSNGEYVFENLPTGYYTMEVTKPGFAINYINVVVIGGREVVRQVTLSPQLNENEMRIVLEWGASPRDLDSHLIGESASGGQFHISYSNKKYYENGQLHAELDLDDVSSYGPETVTINGIKISNNENGTYQYYVHDYTNRYTSGSNALSNSDAKVKVYTSSGYTEYTVPQSRIGTTWSVFKMVNGELISINTLR</sequence>
<dbReference type="Gene3D" id="2.60.40.1120">
    <property type="entry name" value="Carboxypeptidase-like, regulatory domain"/>
    <property type="match status" value="2"/>
</dbReference>
<evidence type="ECO:0008006" key="3">
    <source>
        <dbReference type="Google" id="ProtNLM"/>
    </source>
</evidence>
<evidence type="ECO:0000313" key="1">
    <source>
        <dbReference type="EMBL" id="AQQ53345.1"/>
    </source>
</evidence>
<dbReference type="Pfam" id="PF13620">
    <property type="entry name" value="CarboxypepD_reg"/>
    <property type="match status" value="1"/>
</dbReference>